<dbReference type="GO" id="GO:0005737">
    <property type="term" value="C:cytoplasm"/>
    <property type="evidence" value="ECO:0007669"/>
    <property type="project" value="TreeGrafter"/>
</dbReference>
<evidence type="ECO:0000256" key="1">
    <source>
        <dbReference type="ARBA" id="ARBA00004948"/>
    </source>
</evidence>
<keyword evidence="8" id="KW-1185">Reference proteome</keyword>
<sequence length="419" mass="44343">MPVPADEAHTFTADVAVVGGGIIGLATAWRLARSGLSTIVIDPSPGTGASFAAAGMIAPVSEMSYQHERLFALMRDSASEYRAFVADLEDDAQADVDYRETETLVCAADPADRQALADLQQYQQAAGGVVEALTGRTARRLEPALSPSLSGVFRSAGDHQVNPRRITAALQTVLPTIIRQMTVELIRAENGSGPVVTGVRLDDGRTVTAPVTVLATGVAQTITLLPRELSLPLRPIRGEVLRTRLPDGAPPLLERTIRGIVTGRPIYLVPRADGEIVIGATSREDNREGPSVEGVAQLLRDAQRLVPGIGESELTEVTARARPGTHDDAPYLGALPTAEGDSVGGLIVANGFYRHGILLTPLASRLAAQLVLHELDPQAVPRAGGSAETADTDHHHLQTMDPRRIAHHAAENQSQGGRP</sequence>
<feature type="domain" description="FAD dependent oxidoreductase" evidence="6">
    <location>
        <begin position="14"/>
        <end position="370"/>
    </location>
</feature>
<dbReference type="GO" id="GO:0009228">
    <property type="term" value="P:thiamine biosynthetic process"/>
    <property type="evidence" value="ECO:0007669"/>
    <property type="project" value="UniProtKB-KW"/>
</dbReference>
<evidence type="ECO:0000313" key="7">
    <source>
        <dbReference type="EMBL" id="PMB99100.1"/>
    </source>
</evidence>
<dbReference type="InterPro" id="IPR012727">
    <property type="entry name" value="Gly_oxidase_ThiO"/>
</dbReference>
<keyword evidence="3" id="KW-0560">Oxidoreductase</keyword>
<organism evidence="7 8">
    <name type="scientific">Brevibacterium luteolum</name>
    <dbReference type="NCBI Taxonomy" id="199591"/>
    <lineage>
        <taxon>Bacteria</taxon>
        <taxon>Bacillati</taxon>
        <taxon>Actinomycetota</taxon>
        <taxon>Actinomycetes</taxon>
        <taxon>Micrococcales</taxon>
        <taxon>Brevibacteriaceae</taxon>
        <taxon>Brevibacterium</taxon>
    </lineage>
</organism>
<dbReference type="Pfam" id="PF01266">
    <property type="entry name" value="DAO"/>
    <property type="match status" value="1"/>
</dbReference>
<dbReference type="InterPro" id="IPR036188">
    <property type="entry name" value="FAD/NAD-bd_sf"/>
</dbReference>
<keyword evidence="2" id="KW-0784">Thiamine biosynthesis</keyword>
<name>A0A2N6PK76_9MICO</name>
<accession>A0A2N6PK76</accession>
<dbReference type="Gene3D" id="3.30.9.10">
    <property type="entry name" value="D-Amino Acid Oxidase, subunit A, domain 2"/>
    <property type="match status" value="1"/>
</dbReference>
<comment type="catalytic activity">
    <reaction evidence="4">
        <text>glycine + O2 + H2O = glyoxylate + H2O2 + NH4(+)</text>
        <dbReference type="Rhea" id="RHEA:11532"/>
        <dbReference type="ChEBI" id="CHEBI:15377"/>
        <dbReference type="ChEBI" id="CHEBI:15379"/>
        <dbReference type="ChEBI" id="CHEBI:16240"/>
        <dbReference type="ChEBI" id="CHEBI:28938"/>
        <dbReference type="ChEBI" id="CHEBI:36655"/>
        <dbReference type="ChEBI" id="CHEBI:57305"/>
        <dbReference type="EC" id="1.4.3.19"/>
    </reaction>
</comment>
<proteinExistence type="predicted"/>
<dbReference type="SUPFAM" id="SSF54373">
    <property type="entry name" value="FAD-linked reductases, C-terminal domain"/>
    <property type="match status" value="1"/>
</dbReference>
<evidence type="ECO:0000256" key="3">
    <source>
        <dbReference type="ARBA" id="ARBA00023002"/>
    </source>
</evidence>
<dbReference type="EC" id="1.4.3.19" evidence="5"/>
<evidence type="ECO:0000313" key="8">
    <source>
        <dbReference type="Proteomes" id="UP000235703"/>
    </source>
</evidence>
<comment type="caution">
    <text evidence="7">The sequence shown here is derived from an EMBL/GenBank/DDBJ whole genome shotgun (WGS) entry which is preliminary data.</text>
</comment>
<dbReference type="AlphaFoldDB" id="A0A2N6PK76"/>
<dbReference type="EMBL" id="PNFZ01000001">
    <property type="protein sequence ID" value="PMB99100.1"/>
    <property type="molecule type" value="Genomic_DNA"/>
</dbReference>
<dbReference type="InterPro" id="IPR006076">
    <property type="entry name" value="FAD-dep_OxRdtase"/>
</dbReference>
<dbReference type="PANTHER" id="PTHR13847:SF289">
    <property type="entry name" value="GLYCINE OXIDASE"/>
    <property type="match status" value="1"/>
</dbReference>
<dbReference type="GO" id="GO:0043799">
    <property type="term" value="F:glycine oxidase activity"/>
    <property type="evidence" value="ECO:0007669"/>
    <property type="project" value="UniProtKB-EC"/>
</dbReference>
<dbReference type="PRINTS" id="PR00420">
    <property type="entry name" value="RNGMNOXGNASE"/>
</dbReference>
<evidence type="ECO:0000256" key="5">
    <source>
        <dbReference type="ARBA" id="ARBA00050018"/>
    </source>
</evidence>
<dbReference type="Gene3D" id="3.50.50.60">
    <property type="entry name" value="FAD/NAD(P)-binding domain"/>
    <property type="match status" value="1"/>
</dbReference>
<evidence type="ECO:0000256" key="4">
    <source>
        <dbReference type="ARBA" id="ARBA00049872"/>
    </source>
</evidence>
<dbReference type="GO" id="GO:0050660">
    <property type="term" value="F:flavin adenine dinucleotide binding"/>
    <property type="evidence" value="ECO:0007669"/>
    <property type="project" value="InterPro"/>
</dbReference>
<evidence type="ECO:0000256" key="2">
    <source>
        <dbReference type="ARBA" id="ARBA00022977"/>
    </source>
</evidence>
<gene>
    <name evidence="7" type="primary">thiO</name>
    <name evidence="7" type="ORF">CJ198_00705</name>
</gene>
<evidence type="ECO:0000259" key="6">
    <source>
        <dbReference type="Pfam" id="PF01266"/>
    </source>
</evidence>
<dbReference type="OrthoDB" id="3214401at2"/>
<dbReference type="Proteomes" id="UP000235703">
    <property type="component" value="Unassembled WGS sequence"/>
</dbReference>
<reference evidence="7 8" key="1">
    <citation type="submission" date="2017-09" db="EMBL/GenBank/DDBJ databases">
        <title>Bacterial strain isolated from the female urinary microbiota.</title>
        <authorList>
            <person name="Thomas-White K."/>
            <person name="Kumar N."/>
            <person name="Forster S."/>
            <person name="Putonti C."/>
            <person name="Lawley T."/>
            <person name="Wolfe A.J."/>
        </authorList>
    </citation>
    <scope>NUCLEOTIDE SEQUENCE [LARGE SCALE GENOMIC DNA]</scope>
    <source>
        <strain evidence="7 8">UMB0680</strain>
    </source>
</reference>
<protein>
    <recommendedName>
        <fullName evidence="5">glycine oxidase</fullName>
        <ecNumber evidence="5">1.4.3.19</ecNumber>
    </recommendedName>
</protein>
<dbReference type="UniPathway" id="UPA00060"/>
<dbReference type="GO" id="GO:0009229">
    <property type="term" value="P:thiamine diphosphate biosynthetic process"/>
    <property type="evidence" value="ECO:0007669"/>
    <property type="project" value="UniProtKB-UniPathway"/>
</dbReference>
<comment type="pathway">
    <text evidence="1">Cofactor biosynthesis; thiamine diphosphate biosynthesis.</text>
</comment>
<dbReference type="RefSeq" id="WP_102159831.1">
    <property type="nucleotide sequence ID" value="NZ_PNFZ01000001.1"/>
</dbReference>
<dbReference type="PANTHER" id="PTHR13847">
    <property type="entry name" value="SARCOSINE DEHYDROGENASE-RELATED"/>
    <property type="match status" value="1"/>
</dbReference>
<dbReference type="NCBIfam" id="TIGR02352">
    <property type="entry name" value="thiamin_ThiO"/>
    <property type="match status" value="1"/>
</dbReference>
<dbReference type="SUPFAM" id="SSF51905">
    <property type="entry name" value="FAD/NAD(P)-binding domain"/>
    <property type="match status" value="1"/>
</dbReference>